<protein>
    <recommendedName>
        <fullName evidence="6">Sulfhydryl oxidase</fullName>
        <ecNumber evidence="6">1.8.3.2</ecNumber>
    </recommendedName>
</protein>
<dbReference type="PANTHER" id="PTHR12645:SF0">
    <property type="entry name" value="FAD-LINKED SULFHYDRYL OXIDASE ALR"/>
    <property type="match status" value="1"/>
</dbReference>
<evidence type="ECO:0000256" key="5">
    <source>
        <dbReference type="ARBA" id="ARBA00023157"/>
    </source>
</evidence>
<dbReference type="PROSITE" id="PS51324">
    <property type="entry name" value="ERV_ALR"/>
    <property type="match status" value="1"/>
</dbReference>
<dbReference type="GO" id="GO:0016971">
    <property type="term" value="F:flavin-dependent sulfhydryl oxidase activity"/>
    <property type="evidence" value="ECO:0007669"/>
    <property type="project" value="InterPro"/>
</dbReference>
<dbReference type="GO" id="GO:0005739">
    <property type="term" value="C:mitochondrion"/>
    <property type="evidence" value="ECO:0007669"/>
    <property type="project" value="TreeGrafter"/>
</dbReference>
<proteinExistence type="predicted"/>
<evidence type="ECO:0000256" key="3">
    <source>
        <dbReference type="ARBA" id="ARBA00022827"/>
    </source>
</evidence>
<keyword evidence="3 6" id="KW-0274">FAD</keyword>
<comment type="catalytic activity">
    <reaction evidence="6">
        <text>2 R'C(R)SH + O2 = R'C(R)S-S(R)CR' + H2O2</text>
        <dbReference type="Rhea" id="RHEA:17357"/>
        <dbReference type="ChEBI" id="CHEBI:15379"/>
        <dbReference type="ChEBI" id="CHEBI:16240"/>
        <dbReference type="ChEBI" id="CHEBI:16520"/>
        <dbReference type="ChEBI" id="CHEBI:17412"/>
        <dbReference type="EC" id="1.8.3.2"/>
    </reaction>
</comment>
<accession>A0A540MJ10</accession>
<dbReference type="InterPro" id="IPR036774">
    <property type="entry name" value="ERV/ALR_sulphydryl_oxid_sf"/>
</dbReference>
<evidence type="ECO:0000313" key="8">
    <source>
        <dbReference type="EMBL" id="TQD98778.1"/>
    </source>
</evidence>
<evidence type="ECO:0000256" key="4">
    <source>
        <dbReference type="ARBA" id="ARBA00023002"/>
    </source>
</evidence>
<dbReference type="EMBL" id="VIEB01000247">
    <property type="protein sequence ID" value="TQD98778.1"/>
    <property type="molecule type" value="Genomic_DNA"/>
</dbReference>
<dbReference type="GO" id="GO:0050660">
    <property type="term" value="F:flavin adenine dinucleotide binding"/>
    <property type="evidence" value="ECO:0007669"/>
    <property type="project" value="TreeGrafter"/>
</dbReference>
<dbReference type="PANTHER" id="PTHR12645">
    <property type="entry name" value="ALR/ERV"/>
    <property type="match status" value="1"/>
</dbReference>
<dbReference type="Gene3D" id="1.20.120.310">
    <property type="entry name" value="ERV/ALR sulfhydryl oxidase domain"/>
    <property type="match status" value="1"/>
</dbReference>
<dbReference type="InterPro" id="IPR017905">
    <property type="entry name" value="ERV/ALR_sulphydryl_oxidase"/>
</dbReference>
<keyword evidence="2 6" id="KW-0285">Flavoprotein</keyword>
<keyword evidence="9" id="KW-1185">Reference proteome</keyword>
<evidence type="ECO:0000259" key="7">
    <source>
        <dbReference type="PROSITE" id="PS51324"/>
    </source>
</evidence>
<evidence type="ECO:0000313" key="9">
    <source>
        <dbReference type="Proteomes" id="UP000315295"/>
    </source>
</evidence>
<dbReference type="Pfam" id="PF04777">
    <property type="entry name" value="Evr1_Alr"/>
    <property type="match status" value="1"/>
</dbReference>
<dbReference type="SUPFAM" id="SSF69000">
    <property type="entry name" value="FAD-dependent thiol oxidase"/>
    <property type="match status" value="1"/>
</dbReference>
<comment type="cofactor">
    <cofactor evidence="1 6">
        <name>FAD</name>
        <dbReference type="ChEBI" id="CHEBI:57692"/>
    </cofactor>
</comment>
<gene>
    <name evidence="8" type="ORF">C1H46_015593</name>
</gene>
<keyword evidence="4 6" id="KW-0560">Oxidoreductase</keyword>
<organism evidence="8 9">
    <name type="scientific">Malus baccata</name>
    <name type="common">Siberian crab apple</name>
    <name type="synonym">Pyrus baccata</name>
    <dbReference type="NCBI Taxonomy" id="106549"/>
    <lineage>
        <taxon>Eukaryota</taxon>
        <taxon>Viridiplantae</taxon>
        <taxon>Streptophyta</taxon>
        <taxon>Embryophyta</taxon>
        <taxon>Tracheophyta</taxon>
        <taxon>Spermatophyta</taxon>
        <taxon>Magnoliopsida</taxon>
        <taxon>eudicotyledons</taxon>
        <taxon>Gunneridae</taxon>
        <taxon>Pentapetalae</taxon>
        <taxon>rosids</taxon>
        <taxon>fabids</taxon>
        <taxon>Rosales</taxon>
        <taxon>Rosaceae</taxon>
        <taxon>Amygdaloideae</taxon>
        <taxon>Maleae</taxon>
        <taxon>Malus</taxon>
    </lineage>
</organism>
<sequence length="339" mass="38261">MAEASPIARYVTSCASVKKLLLFQAQAKADHEEASKLIPHDKTVYINHSRKLGALISLKSVRLGWKPKRVVIFHADQKICKKHRNITMRAYKCPIIISEERCRFSDKKSRIFNKFARKWHKLKQLKKKVRRAYKRSQDLLLKLVHGCIGISQPPIVVHSAAEFSEVVSLKQGLGWRVRLAEDIKQQAEEGNNNVLEIAASAGIQVLDVPEDILDGKGKSSTELEKSTWTFLQTIAAQYPDTPTVQQKDDVKELVFYSSSISLSLTVSLPCVHLAMSVLSRMFPCNEHADFFEEILRSNPVQTGSQAEFSRWLCHVHEIAETRLNKPVSPESDMMQGGAS</sequence>
<dbReference type="EC" id="1.8.3.2" evidence="6"/>
<feature type="domain" description="ERV/ALR sulfhydryl oxidase" evidence="7">
    <location>
        <begin position="216"/>
        <end position="337"/>
    </location>
</feature>
<evidence type="ECO:0000256" key="2">
    <source>
        <dbReference type="ARBA" id="ARBA00022630"/>
    </source>
</evidence>
<dbReference type="STRING" id="106549.A0A540MJ10"/>
<dbReference type="InterPro" id="IPR039799">
    <property type="entry name" value="ALR/ERV"/>
</dbReference>
<comment type="caution">
    <text evidence="8">The sequence shown here is derived from an EMBL/GenBank/DDBJ whole genome shotgun (WGS) entry which is preliminary data.</text>
</comment>
<keyword evidence="5" id="KW-1015">Disulfide bond</keyword>
<dbReference type="Proteomes" id="UP000315295">
    <property type="component" value="Unassembled WGS sequence"/>
</dbReference>
<evidence type="ECO:0000256" key="1">
    <source>
        <dbReference type="ARBA" id="ARBA00001974"/>
    </source>
</evidence>
<evidence type="ECO:0000256" key="6">
    <source>
        <dbReference type="RuleBase" id="RU371123"/>
    </source>
</evidence>
<dbReference type="AlphaFoldDB" id="A0A540MJ10"/>
<reference evidence="8 9" key="1">
    <citation type="journal article" date="2019" name="G3 (Bethesda)">
        <title>Sequencing of a Wild Apple (Malus baccata) Genome Unravels the Differences Between Cultivated and Wild Apple Species Regarding Disease Resistance and Cold Tolerance.</title>
        <authorList>
            <person name="Chen X."/>
        </authorList>
    </citation>
    <scope>NUCLEOTIDE SEQUENCE [LARGE SCALE GENOMIC DNA]</scope>
    <source>
        <strain evidence="9">cv. Shandingzi</strain>
        <tissue evidence="8">Leaves</tissue>
    </source>
</reference>
<name>A0A540MJ10_MALBA</name>